<evidence type="ECO:0000256" key="3">
    <source>
        <dbReference type="ARBA" id="ARBA00012438"/>
    </source>
</evidence>
<comment type="subcellular location">
    <subcellularLocation>
        <location evidence="2">Cell membrane</location>
        <topology evidence="2">Multi-pass membrane protein</topology>
    </subcellularLocation>
</comment>
<keyword evidence="11 14" id="KW-1133">Transmembrane helix</keyword>
<feature type="transmembrane region" description="Helical" evidence="14">
    <location>
        <begin position="170"/>
        <end position="189"/>
    </location>
</feature>
<dbReference type="EMBL" id="FMTT01000083">
    <property type="protein sequence ID" value="SCW86838.1"/>
    <property type="molecule type" value="Genomic_DNA"/>
</dbReference>
<evidence type="ECO:0000259" key="16">
    <source>
        <dbReference type="PROSITE" id="PS50885"/>
    </source>
</evidence>
<evidence type="ECO:0000256" key="9">
    <source>
        <dbReference type="ARBA" id="ARBA00022777"/>
    </source>
</evidence>
<accession>A0A1G4TZS4</accession>
<dbReference type="PROSITE" id="PS50109">
    <property type="entry name" value="HIS_KIN"/>
    <property type="match status" value="1"/>
</dbReference>
<keyword evidence="8" id="KW-0547">Nucleotide-binding</keyword>
<comment type="catalytic activity">
    <reaction evidence="1">
        <text>ATP + protein L-histidine = ADP + protein N-phospho-L-histidine.</text>
        <dbReference type="EC" id="2.7.13.3"/>
    </reaction>
</comment>
<dbReference type="CDD" id="cd00075">
    <property type="entry name" value="HATPase"/>
    <property type="match status" value="1"/>
</dbReference>
<dbReference type="Gene3D" id="3.30.565.10">
    <property type="entry name" value="Histidine kinase-like ATPase, C-terminal domain"/>
    <property type="match status" value="1"/>
</dbReference>
<keyword evidence="13 14" id="KW-0472">Membrane</keyword>
<dbReference type="SUPFAM" id="SSF55874">
    <property type="entry name" value="ATPase domain of HSP90 chaperone/DNA topoisomerase II/histidine kinase"/>
    <property type="match status" value="1"/>
</dbReference>
<keyword evidence="18" id="KW-1185">Reference proteome</keyword>
<feature type="domain" description="Histidine kinase" evidence="15">
    <location>
        <begin position="252"/>
        <end position="467"/>
    </location>
</feature>
<dbReference type="FunFam" id="3.30.565.10:FF:000006">
    <property type="entry name" value="Sensor histidine kinase WalK"/>
    <property type="match status" value="1"/>
</dbReference>
<feature type="transmembrane region" description="Helical" evidence="14">
    <location>
        <begin position="16"/>
        <end position="37"/>
    </location>
</feature>
<dbReference type="InterPro" id="IPR003660">
    <property type="entry name" value="HAMP_dom"/>
</dbReference>
<evidence type="ECO:0000256" key="8">
    <source>
        <dbReference type="ARBA" id="ARBA00022741"/>
    </source>
</evidence>
<dbReference type="CDD" id="cd00082">
    <property type="entry name" value="HisKA"/>
    <property type="match status" value="1"/>
</dbReference>
<feature type="domain" description="HAMP" evidence="16">
    <location>
        <begin position="191"/>
        <end position="244"/>
    </location>
</feature>
<evidence type="ECO:0000256" key="12">
    <source>
        <dbReference type="ARBA" id="ARBA00023012"/>
    </source>
</evidence>
<reference evidence="18" key="1">
    <citation type="submission" date="2016-10" db="EMBL/GenBank/DDBJ databases">
        <authorList>
            <person name="Varghese N."/>
            <person name="Submissions S."/>
        </authorList>
    </citation>
    <scope>NUCLEOTIDE SEQUENCE [LARGE SCALE GENOMIC DNA]</scope>
    <source>
        <strain evidence="18">CGMCC 1.8946</strain>
    </source>
</reference>
<dbReference type="SMART" id="SM00304">
    <property type="entry name" value="HAMP"/>
    <property type="match status" value="1"/>
</dbReference>
<dbReference type="Pfam" id="PF02518">
    <property type="entry name" value="HATPase_c"/>
    <property type="match status" value="1"/>
</dbReference>
<dbReference type="STRING" id="624147.SAMN04487970_10838"/>
<evidence type="ECO:0000256" key="5">
    <source>
        <dbReference type="ARBA" id="ARBA00022553"/>
    </source>
</evidence>
<dbReference type="Proteomes" id="UP000198601">
    <property type="component" value="Unassembled WGS sequence"/>
</dbReference>
<proteinExistence type="predicted"/>
<gene>
    <name evidence="17" type="ORF">SAMN04487970_10838</name>
</gene>
<keyword evidence="12" id="KW-0902">Two-component regulatory system</keyword>
<evidence type="ECO:0000256" key="7">
    <source>
        <dbReference type="ARBA" id="ARBA00022692"/>
    </source>
</evidence>
<dbReference type="Pfam" id="PF00512">
    <property type="entry name" value="HisKA"/>
    <property type="match status" value="1"/>
</dbReference>
<dbReference type="SMART" id="SM00387">
    <property type="entry name" value="HATPase_c"/>
    <property type="match status" value="1"/>
</dbReference>
<keyword evidence="4" id="KW-1003">Cell membrane</keyword>
<evidence type="ECO:0000313" key="18">
    <source>
        <dbReference type="Proteomes" id="UP000198601"/>
    </source>
</evidence>
<evidence type="ECO:0000256" key="11">
    <source>
        <dbReference type="ARBA" id="ARBA00022989"/>
    </source>
</evidence>
<dbReference type="InterPro" id="IPR005467">
    <property type="entry name" value="His_kinase_dom"/>
</dbReference>
<dbReference type="CDD" id="cd06225">
    <property type="entry name" value="HAMP"/>
    <property type="match status" value="1"/>
</dbReference>
<evidence type="ECO:0000256" key="1">
    <source>
        <dbReference type="ARBA" id="ARBA00000085"/>
    </source>
</evidence>
<keyword evidence="5" id="KW-0597">Phosphoprotein</keyword>
<evidence type="ECO:0000313" key="17">
    <source>
        <dbReference type="EMBL" id="SCW86838.1"/>
    </source>
</evidence>
<keyword evidence="6" id="KW-0808">Transferase</keyword>
<organism evidence="17 18">
    <name type="scientific">Paenibacillus tianmuensis</name>
    <dbReference type="NCBI Taxonomy" id="624147"/>
    <lineage>
        <taxon>Bacteria</taxon>
        <taxon>Bacillati</taxon>
        <taxon>Bacillota</taxon>
        <taxon>Bacilli</taxon>
        <taxon>Bacillales</taxon>
        <taxon>Paenibacillaceae</taxon>
        <taxon>Paenibacillus</taxon>
    </lineage>
</organism>
<keyword evidence="10" id="KW-0067">ATP-binding</keyword>
<dbReference type="PANTHER" id="PTHR45436">
    <property type="entry name" value="SENSOR HISTIDINE KINASE YKOH"/>
    <property type="match status" value="1"/>
</dbReference>
<dbReference type="InterPro" id="IPR050428">
    <property type="entry name" value="TCS_sensor_his_kinase"/>
</dbReference>
<evidence type="ECO:0000256" key="4">
    <source>
        <dbReference type="ARBA" id="ARBA00022475"/>
    </source>
</evidence>
<dbReference type="InterPro" id="IPR003594">
    <property type="entry name" value="HATPase_dom"/>
</dbReference>
<evidence type="ECO:0000256" key="14">
    <source>
        <dbReference type="SAM" id="Phobius"/>
    </source>
</evidence>
<name>A0A1G4TZS4_9BACL</name>
<dbReference type="Gene3D" id="1.10.287.130">
    <property type="match status" value="1"/>
</dbReference>
<dbReference type="InterPro" id="IPR003661">
    <property type="entry name" value="HisK_dim/P_dom"/>
</dbReference>
<dbReference type="PRINTS" id="PR00344">
    <property type="entry name" value="BCTRLSENSOR"/>
</dbReference>
<evidence type="ECO:0000256" key="2">
    <source>
        <dbReference type="ARBA" id="ARBA00004651"/>
    </source>
</evidence>
<dbReference type="InterPro" id="IPR036890">
    <property type="entry name" value="HATPase_C_sf"/>
</dbReference>
<dbReference type="GO" id="GO:0005524">
    <property type="term" value="F:ATP binding"/>
    <property type="evidence" value="ECO:0007669"/>
    <property type="project" value="UniProtKB-KW"/>
</dbReference>
<dbReference type="Pfam" id="PF00672">
    <property type="entry name" value="HAMP"/>
    <property type="match status" value="1"/>
</dbReference>
<evidence type="ECO:0000256" key="13">
    <source>
        <dbReference type="ARBA" id="ARBA00023136"/>
    </source>
</evidence>
<dbReference type="EC" id="2.7.13.3" evidence="3"/>
<dbReference type="SUPFAM" id="SSF158472">
    <property type="entry name" value="HAMP domain-like"/>
    <property type="match status" value="1"/>
</dbReference>
<evidence type="ECO:0000256" key="6">
    <source>
        <dbReference type="ARBA" id="ARBA00022679"/>
    </source>
</evidence>
<keyword evidence="9 17" id="KW-0418">Kinase</keyword>
<dbReference type="GO" id="GO:0005886">
    <property type="term" value="C:plasma membrane"/>
    <property type="evidence" value="ECO:0007669"/>
    <property type="project" value="UniProtKB-SubCell"/>
</dbReference>
<dbReference type="SMART" id="SM00388">
    <property type="entry name" value="HisKA"/>
    <property type="match status" value="1"/>
</dbReference>
<protein>
    <recommendedName>
        <fullName evidence="3">histidine kinase</fullName>
        <ecNumber evidence="3">2.7.13.3</ecNumber>
    </recommendedName>
</protein>
<dbReference type="AlphaFoldDB" id="A0A1G4TZS4"/>
<evidence type="ECO:0000256" key="10">
    <source>
        <dbReference type="ARBA" id="ARBA00022840"/>
    </source>
</evidence>
<dbReference type="Gene3D" id="6.10.340.10">
    <property type="match status" value="1"/>
</dbReference>
<dbReference type="PANTHER" id="PTHR45436:SF5">
    <property type="entry name" value="SENSOR HISTIDINE KINASE TRCS"/>
    <property type="match status" value="1"/>
</dbReference>
<keyword evidence="7 14" id="KW-0812">Transmembrane</keyword>
<dbReference type="GO" id="GO:0000155">
    <property type="term" value="F:phosphorelay sensor kinase activity"/>
    <property type="evidence" value="ECO:0007669"/>
    <property type="project" value="InterPro"/>
</dbReference>
<dbReference type="SUPFAM" id="SSF47384">
    <property type="entry name" value="Homodimeric domain of signal transducing histidine kinase"/>
    <property type="match status" value="1"/>
</dbReference>
<dbReference type="InterPro" id="IPR004358">
    <property type="entry name" value="Sig_transdc_His_kin-like_C"/>
</dbReference>
<dbReference type="PROSITE" id="PS50885">
    <property type="entry name" value="HAMP"/>
    <property type="match status" value="1"/>
</dbReference>
<dbReference type="InterPro" id="IPR036097">
    <property type="entry name" value="HisK_dim/P_sf"/>
</dbReference>
<sequence length="467" mass="53022">MKIINFSKSISWRITIWHSIIFILILSLFSALLYITFSDSLNEEVDSMLVREGDMIAYCIEYGYSFSEIENHLNGLPVSIGIQKEEMYWQIENEQGQVIAASQNLHGQRIVSATMNMVDEKSFSWDPELNGIPLRAMSLPLLTKNKLTYRITVATYDRIRHVAIHQLRNITIICNFGFAAISIVIGWLISSKTLQPIKKIVTATNSISVTNLHERLPIEGSEDELQILAKTLNSMIDRLEISFAQIQQFTSDVSHELRTSLTILRGEIDVALNKDRSAEEYKSVLYSVMEEIVYLSDMVEKFLYLSTKTSDPNQIVSKVIDGIRLFEYVRNHLSSIAVNKKIELTFKTPETITFHGDEDLLRRLFVNLIENAIKYTPEGGTVAIHVTSKGKFAQIEVIDNGIGIPEEHLPYIFQRFYRVGDSRTRSQGGTGLGLSLCKWIVEVHKGTIEVRSKPHHGTTVILSLRHG</sequence>
<evidence type="ECO:0000259" key="15">
    <source>
        <dbReference type="PROSITE" id="PS50109"/>
    </source>
</evidence>